<reference evidence="10 11" key="1">
    <citation type="submission" date="2015-09" db="EMBL/GenBank/DDBJ databases">
        <authorList>
            <consortium name="Pathogen Informatics"/>
        </authorList>
    </citation>
    <scope>NUCLEOTIDE SEQUENCE [LARGE SCALE GENOMIC DNA]</scope>
    <source>
        <strain evidence="10 11">2789STDY5834968</strain>
    </source>
</reference>
<keyword evidence="3" id="KW-1003">Cell membrane</keyword>
<keyword evidence="7 8" id="KW-0472">Membrane</keyword>
<dbReference type="RefSeq" id="WP_055237587.1">
    <property type="nucleotide sequence ID" value="NZ_CYXM01000003.1"/>
</dbReference>
<evidence type="ECO:0000259" key="9">
    <source>
        <dbReference type="Pfam" id="PF00482"/>
    </source>
</evidence>
<organism evidence="10 11">
    <name type="scientific">Agathobacter rectalis</name>
    <dbReference type="NCBI Taxonomy" id="39491"/>
    <lineage>
        <taxon>Bacteria</taxon>
        <taxon>Bacillati</taxon>
        <taxon>Bacillota</taxon>
        <taxon>Clostridia</taxon>
        <taxon>Lachnospirales</taxon>
        <taxon>Lachnospiraceae</taxon>
        <taxon>Agathobacter</taxon>
    </lineage>
</organism>
<dbReference type="PANTHER" id="PTHR30012">
    <property type="entry name" value="GENERAL SECRETION PATHWAY PROTEIN"/>
    <property type="match status" value="1"/>
</dbReference>
<feature type="domain" description="Type II secretion system protein GspF" evidence="9">
    <location>
        <begin position="68"/>
        <end position="191"/>
    </location>
</feature>
<feature type="transmembrane region" description="Helical" evidence="8">
    <location>
        <begin position="220"/>
        <end position="239"/>
    </location>
</feature>
<dbReference type="InterPro" id="IPR042094">
    <property type="entry name" value="T2SS_GspF_sf"/>
</dbReference>
<evidence type="ECO:0000256" key="8">
    <source>
        <dbReference type="SAM" id="Phobius"/>
    </source>
</evidence>
<name>A0A173SAK4_9FIRM</name>
<evidence type="ECO:0000256" key="4">
    <source>
        <dbReference type="ARBA" id="ARBA00022519"/>
    </source>
</evidence>
<dbReference type="PANTHER" id="PTHR30012:SF0">
    <property type="entry name" value="TYPE II SECRETION SYSTEM PROTEIN F-RELATED"/>
    <property type="match status" value="1"/>
</dbReference>
<feature type="domain" description="Type II secretion system protein GspF" evidence="9">
    <location>
        <begin position="272"/>
        <end position="393"/>
    </location>
</feature>
<evidence type="ECO:0000256" key="2">
    <source>
        <dbReference type="ARBA" id="ARBA00005745"/>
    </source>
</evidence>
<accession>A0A173SAK4</accession>
<evidence type="ECO:0000313" key="10">
    <source>
        <dbReference type="EMBL" id="CUM86827.1"/>
    </source>
</evidence>
<dbReference type="Proteomes" id="UP000095673">
    <property type="component" value="Unassembled WGS sequence"/>
</dbReference>
<dbReference type="InterPro" id="IPR018076">
    <property type="entry name" value="T2SS_GspF_dom"/>
</dbReference>
<dbReference type="GO" id="GO:0005886">
    <property type="term" value="C:plasma membrane"/>
    <property type="evidence" value="ECO:0007669"/>
    <property type="project" value="UniProtKB-SubCell"/>
</dbReference>
<dbReference type="EMBL" id="CYXM01000003">
    <property type="protein sequence ID" value="CUM86827.1"/>
    <property type="molecule type" value="Genomic_DNA"/>
</dbReference>
<evidence type="ECO:0000256" key="5">
    <source>
        <dbReference type="ARBA" id="ARBA00022692"/>
    </source>
</evidence>
<evidence type="ECO:0000313" key="11">
    <source>
        <dbReference type="Proteomes" id="UP000095673"/>
    </source>
</evidence>
<keyword evidence="6 8" id="KW-1133">Transmembrane helix</keyword>
<dbReference type="PRINTS" id="PR00812">
    <property type="entry name" value="BCTERIALGSPF"/>
</dbReference>
<gene>
    <name evidence="10" type="primary">epsF</name>
    <name evidence="10" type="ORF">ERS852580_00919</name>
</gene>
<keyword evidence="4" id="KW-0997">Cell inner membrane</keyword>
<evidence type="ECO:0000256" key="6">
    <source>
        <dbReference type="ARBA" id="ARBA00022989"/>
    </source>
</evidence>
<dbReference type="InterPro" id="IPR003004">
    <property type="entry name" value="GspF/PilC"/>
</dbReference>
<evidence type="ECO:0000256" key="7">
    <source>
        <dbReference type="ARBA" id="ARBA00023136"/>
    </source>
</evidence>
<sequence length="404" mass="43823">MADWTYQIIDQSGKERKGNIVAESEAEAKNKLKMDGNMVISLTKATALTKEISFSVGGKVKPRDLSVFCRQFTSMVNAGVTILDTLDMLSDQTENKVMAKAIRGVHAEIQKGETLSDGLKKYPNVFPDIMVSMVAAGEASGKIDVAFDRMSAHFEKSAKLNGMIKKAAVYPIIVVIVAIAVVIVMLVKVIPSYSEMFNDLGTELPGITKAVVAMSDFVTGYWYIVIAVIAAIVIAIKLYKQTDSGQMFFGNLARKIPVFGKLNIKTAASNYARTLSTLVYSGLPMIEALGITADTMKNALYKKALKNAREEVSKGVPLSEPITACGLFPPMVSHMTRIGEETGDLEGMLTRLADYYDEEVELATQTVMAAIEPMIILVLALIVGVLVAAVMAPMLTMYQAMDSL</sequence>
<comment type="similarity">
    <text evidence="2">Belongs to the GSP F family.</text>
</comment>
<comment type="subcellular location">
    <subcellularLocation>
        <location evidence="1">Cell inner membrane</location>
        <topology evidence="1">Multi-pass membrane protein</topology>
    </subcellularLocation>
</comment>
<dbReference type="AlphaFoldDB" id="A0A173SAK4"/>
<feature type="transmembrane region" description="Helical" evidence="8">
    <location>
        <begin position="375"/>
        <end position="398"/>
    </location>
</feature>
<dbReference type="FunFam" id="1.20.81.30:FF:000001">
    <property type="entry name" value="Type II secretion system protein F"/>
    <property type="match status" value="2"/>
</dbReference>
<protein>
    <submittedName>
        <fullName evidence="10">Cholera toxin secretion protein epsF</fullName>
    </submittedName>
</protein>
<proteinExistence type="inferred from homology"/>
<feature type="transmembrane region" description="Helical" evidence="8">
    <location>
        <begin position="167"/>
        <end position="190"/>
    </location>
</feature>
<keyword evidence="5 8" id="KW-0812">Transmembrane</keyword>
<dbReference type="Pfam" id="PF00482">
    <property type="entry name" value="T2SSF"/>
    <property type="match status" value="2"/>
</dbReference>
<dbReference type="Gene3D" id="1.20.81.30">
    <property type="entry name" value="Type II secretion system (T2SS), domain F"/>
    <property type="match status" value="2"/>
</dbReference>
<dbReference type="OrthoDB" id="9805682at2"/>
<evidence type="ECO:0000256" key="3">
    <source>
        <dbReference type="ARBA" id="ARBA00022475"/>
    </source>
</evidence>
<evidence type="ECO:0000256" key="1">
    <source>
        <dbReference type="ARBA" id="ARBA00004429"/>
    </source>
</evidence>